<evidence type="ECO:0000313" key="2">
    <source>
        <dbReference type="EMBL" id="QDU34772.1"/>
    </source>
</evidence>
<accession>A0A517YX31</accession>
<protein>
    <recommendedName>
        <fullName evidence="4">DUF2752 domain-containing protein</fullName>
    </recommendedName>
</protein>
<dbReference type="RefSeq" id="WP_145079089.1">
    <property type="nucleotide sequence ID" value="NZ_CP036425.1"/>
</dbReference>
<dbReference type="InterPro" id="IPR021215">
    <property type="entry name" value="DUF2752"/>
</dbReference>
<evidence type="ECO:0000313" key="3">
    <source>
        <dbReference type="Proteomes" id="UP000317369"/>
    </source>
</evidence>
<name>A0A517YX31_9BACT</name>
<dbReference type="Pfam" id="PF10825">
    <property type="entry name" value="DUF2752"/>
    <property type="match status" value="1"/>
</dbReference>
<evidence type="ECO:0008006" key="4">
    <source>
        <dbReference type="Google" id="ProtNLM"/>
    </source>
</evidence>
<keyword evidence="1" id="KW-0472">Membrane</keyword>
<proteinExistence type="predicted"/>
<keyword evidence="3" id="KW-1185">Reference proteome</keyword>
<keyword evidence="1" id="KW-0812">Transmembrane</keyword>
<feature type="transmembrane region" description="Helical" evidence="1">
    <location>
        <begin position="120"/>
        <end position="145"/>
    </location>
</feature>
<reference evidence="2 3" key="1">
    <citation type="submission" date="2019-02" db="EMBL/GenBank/DDBJ databases">
        <title>Deep-cultivation of Planctomycetes and their phenomic and genomic characterization uncovers novel biology.</title>
        <authorList>
            <person name="Wiegand S."/>
            <person name="Jogler M."/>
            <person name="Boedeker C."/>
            <person name="Pinto D."/>
            <person name="Vollmers J."/>
            <person name="Rivas-Marin E."/>
            <person name="Kohn T."/>
            <person name="Peeters S.H."/>
            <person name="Heuer A."/>
            <person name="Rast P."/>
            <person name="Oberbeckmann S."/>
            <person name="Bunk B."/>
            <person name="Jeske O."/>
            <person name="Meyerdierks A."/>
            <person name="Storesund J.E."/>
            <person name="Kallscheuer N."/>
            <person name="Luecker S."/>
            <person name="Lage O.M."/>
            <person name="Pohl T."/>
            <person name="Merkel B.J."/>
            <person name="Hornburger P."/>
            <person name="Mueller R.-W."/>
            <person name="Bruemmer F."/>
            <person name="Labrenz M."/>
            <person name="Spormann A.M."/>
            <person name="Op den Camp H."/>
            <person name="Overmann J."/>
            <person name="Amann R."/>
            <person name="Jetten M.S.M."/>
            <person name="Mascher T."/>
            <person name="Medema M.H."/>
            <person name="Devos D.P."/>
            <person name="Kaster A.-K."/>
            <person name="Ovreas L."/>
            <person name="Rohde M."/>
            <person name="Galperin M.Y."/>
            <person name="Jogler C."/>
        </authorList>
    </citation>
    <scope>NUCLEOTIDE SEQUENCE [LARGE SCALE GENOMIC DNA]</scope>
    <source>
        <strain evidence="2 3">KS4</strain>
    </source>
</reference>
<dbReference type="AlphaFoldDB" id="A0A517YX31"/>
<feature type="transmembrane region" description="Helical" evidence="1">
    <location>
        <begin position="166"/>
        <end position="189"/>
    </location>
</feature>
<dbReference type="KEGG" id="pcor:KS4_28470"/>
<keyword evidence="1" id="KW-1133">Transmembrane helix</keyword>
<dbReference type="EMBL" id="CP036425">
    <property type="protein sequence ID" value="QDU34772.1"/>
    <property type="molecule type" value="Genomic_DNA"/>
</dbReference>
<sequence>MLEPSEEQFEGEQARLGGAEIPEAVSACDDHRRVHPGSLNGLPRDEAGRREVARRNRVMGGVFLGVVLFPLLLAWLVLSPENGLQQTMNIPPCGFKLSTGLPCLTCGMTTSFTHAVRGDLWIAFLIQPFGMMLSVVCAGLSWVFGWAVVSGMSLDSVGRFLWRPRVVVPVVVLLVLSWLYNVVATMSGFHT</sequence>
<gene>
    <name evidence="2" type="ORF">KS4_28470</name>
</gene>
<dbReference type="OrthoDB" id="285957at2"/>
<dbReference type="Proteomes" id="UP000317369">
    <property type="component" value="Chromosome"/>
</dbReference>
<evidence type="ECO:0000256" key="1">
    <source>
        <dbReference type="SAM" id="Phobius"/>
    </source>
</evidence>
<feature type="transmembrane region" description="Helical" evidence="1">
    <location>
        <begin position="58"/>
        <end position="78"/>
    </location>
</feature>
<organism evidence="2 3">
    <name type="scientific">Poriferisphaera corsica</name>
    <dbReference type="NCBI Taxonomy" id="2528020"/>
    <lineage>
        <taxon>Bacteria</taxon>
        <taxon>Pseudomonadati</taxon>
        <taxon>Planctomycetota</taxon>
        <taxon>Phycisphaerae</taxon>
        <taxon>Phycisphaerales</taxon>
        <taxon>Phycisphaeraceae</taxon>
        <taxon>Poriferisphaera</taxon>
    </lineage>
</organism>